<gene>
    <name evidence="1" type="ORF">ERS852572_02433</name>
</gene>
<dbReference type="Gene3D" id="3.80.10.10">
    <property type="entry name" value="Ribonuclease Inhibitor"/>
    <property type="match status" value="1"/>
</dbReference>
<evidence type="ECO:0000313" key="2">
    <source>
        <dbReference type="Proteomes" id="UP000095350"/>
    </source>
</evidence>
<dbReference type="STRING" id="166486.ERS852572_02433"/>
<proteinExistence type="predicted"/>
<dbReference type="Gene3D" id="2.160.20.110">
    <property type="match status" value="1"/>
</dbReference>
<evidence type="ECO:0008006" key="3">
    <source>
        <dbReference type="Google" id="ProtNLM"/>
    </source>
</evidence>
<name>A0A173V0Y9_9FIRM</name>
<dbReference type="SUPFAM" id="SSF52058">
    <property type="entry name" value="L domain-like"/>
    <property type="match status" value="1"/>
</dbReference>
<protein>
    <recommendedName>
        <fullName evidence="3">Leucine-rich repeat domain-containing protein</fullName>
    </recommendedName>
</protein>
<dbReference type="InterPro" id="IPR032675">
    <property type="entry name" value="LRR_dom_sf"/>
</dbReference>
<dbReference type="Pfam" id="PF13306">
    <property type="entry name" value="LRR_5"/>
    <property type="match status" value="1"/>
</dbReference>
<organism evidence="1 2">
    <name type="scientific">Roseburia intestinalis</name>
    <dbReference type="NCBI Taxonomy" id="166486"/>
    <lineage>
        <taxon>Bacteria</taxon>
        <taxon>Bacillati</taxon>
        <taxon>Bacillota</taxon>
        <taxon>Clostridia</taxon>
        <taxon>Lachnospirales</taxon>
        <taxon>Lachnospiraceae</taxon>
        <taxon>Roseburia</taxon>
    </lineage>
</organism>
<reference evidence="1 2" key="1">
    <citation type="submission" date="2015-09" db="EMBL/GenBank/DDBJ databases">
        <authorList>
            <consortium name="Pathogen Informatics"/>
        </authorList>
    </citation>
    <scope>NUCLEOTIDE SEQUENCE [LARGE SCALE GENOMIC DNA]</scope>
    <source>
        <strain evidence="1 2">2789STDY5834960</strain>
    </source>
</reference>
<dbReference type="AlphaFoldDB" id="A0A173V0Y9"/>
<dbReference type="EMBL" id="CYXZ01000018">
    <property type="protein sequence ID" value="CUN20290.1"/>
    <property type="molecule type" value="Genomic_DNA"/>
</dbReference>
<accession>A0A173V0Y9</accession>
<dbReference type="PaxDb" id="166486-ERS852572_02433"/>
<sequence length="868" mass="90923">MKVTKMISRKMAGGILLGFLAVAGIVTGSQGSVTVYAAEELQGSGTAEDPYVITGSEDLWKFAEIVKASSDRNECAKVADGVTEIDTTVRGEKKDLTWNPIGDSSGSYKGVFDGNGAEITIHADRSINNNAGLFGILGSGGEIRNVTTAGSSKGWDSVGGICGQACSDAKIVNCNNKADITAQGGQAGGLAGYASSAQIESDTSISNTGAVTGTANVGGLVGQASGGMKVIVHEGILNSGAITAKSSGYVGGLIGYADLASIQADADIINTGKISSMGSNTSMGAGGLIGYGIDISIISRNGMLQNKGEVTAAITSVGGIGGHMTSSDNSNCQIQAAKGVINTGRITGKNSVGGVVGEYAYSAPMTSMDGFILNRGAVEGNGDNVGGVIGRMGSNSDGSKYGNMGDVTNTGKYTGGVIGSWDSNTSLENSFNIGNVVVTGEDAADVGGIAGRFTGVNIKNCYHTTEYPLIGNGEAEKDEITGKISNCYCMEKNTLPWDGEITKTTKAFTDGEVAYLLDGSGDSRRAELIWGQKIGTDQTPVLGGMTVYQDGSIYSNADGHHYGVPQYTWSESDMSCTARRICEGCENEESETVTASYTEEKAGCETNGKKEYKAEFKNPSFEVQTKTIMTDSLGHDVTDAVWSKDEKAHWKDCKNGCGKKLEQAEHTFQTIIDRQATESTEGSSHEECSVCGYQKAAVVIPVTGKEETTNEQPSNTNTLTVGQVVVNKADGSFYTIKKNAGKVHEVEYKAPKNKKQTKIAVPDSIKINGATYKVTSIAKSAFKNNKKLKTVTIGKNVSKIGENVFSGCKKLKTITIKSTKLKAKTLSKSTFKGITKATTVKVPKKKLSAYKKLFKSRGLSSKVKVKAY</sequence>
<dbReference type="Proteomes" id="UP000095350">
    <property type="component" value="Unassembled WGS sequence"/>
</dbReference>
<dbReference type="OrthoDB" id="2002407at2"/>
<dbReference type="InterPro" id="IPR026906">
    <property type="entry name" value="LRR_5"/>
</dbReference>
<evidence type="ECO:0000313" key="1">
    <source>
        <dbReference type="EMBL" id="CUN20290.1"/>
    </source>
</evidence>